<feature type="domain" description="Ionotropic glutamate receptor C-terminal" evidence="7">
    <location>
        <begin position="67"/>
        <end position="288"/>
    </location>
</feature>
<organism evidence="8 9">
    <name type="scientific">Paenibacillus allorhizoplanae</name>
    <dbReference type="NCBI Taxonomy" id="2905648"/>
    <lineage>
        <taxon>Bacteria</taxon>
        <taxon>Bacillati</taxon>
        <taxon>Bacillota</taxon>
        <taxon>Bacilli</taxon>
        <taxon>Bacillales</taxon>
        <taxon>Paenibacillaceae</taxon>
        <taxon>Paenibacillus</taxon>
    </lineage>
</organism>
<feature type="domain" description="Solute-binding protein family 3/N-terminal" evidence="6">
    <location>
        <begin position="67"/>
        <end position="289"/>
    </location>
</feature>
<dbReference type="PROSITE" id="PS01039">
    <property type="entry name" value="SBP_BACTERIAL_3"/>
    <property type="match status" value="1"/>
</dbReference>
<comment type="subcellular location">
    <subcellularLocation>
        <location evidence="1">Cell envelope</location>
    </subcellularLocation>
</comment>
<dbReference type="RefSeq" id="WP_236286017.1">
    <property type="nucleotide sequence ID" value="NZ_CAKMMW010000003.1"/>
</dbReference>
<sequence length="292" mass="30723">MKHGKWMSKGLVIASLLLVTACGSKATTTGTSAKPTDQSVASTTSAVAASSVPATSATVQQIKKNGKLVIGTSGNFRPMTFMNEQSQITGLDIDIGTMIAEKLGVKVEFVPGNISGLIPGLVAGKFDLVMSALSETDERKKSIDFSIPYGKDGTVAVTLKDTTKVEDVTKLSGLITGVIGGSATHTVIKEFGGFKELKEYPGNAEAFTDLKAGRIDLYAVGNIAANDYIKNDKSDKPLKLVGNVAAVKNMGVGMRKNEPELKAIIDSLIDEKMKDGTIDKLATKWVGAPLPK</sequence>
<dbReference type="SUPFAM" id="SSF53850">
    <property type="entry name" value="Periplasmic binding protein-like II"/>
    <property type="match status" value="1"/>
</dbReference>
<evidence type="ECO:0000259" key="6">
    <source>
        <dbReference type="SMART" id="SM00062"/>
    </source>
</evidence>
<dbReference type="Gene3D" id="3.40.190.10">
    <property type="entry name" value="Periplasmic binding protein-like II"/>
    <property type="match status" value="2"/>
</dbReference>
<keyword evidence="3 5" id="KW-0732">Signal</keyword>
<dbReference type="InterPro" id="IPR018313">
    <property type="entry name" value="SBP_3_CS"/>
</dbReference>
<comment type="similarity">
    <text evidence="2 4">Belongs to the bacterial solute-binding protein 3 family.</text>
</comment>
<evidence type="ECO:0000256" key="4">
    <source>
        <dbReference type="RuleBase" id="RU003744"/>
    </source>
</evidence>
<keyword evidence="9" id="KW-1185">Reference proteome</keyword>
<dbReference type="CDD" id="cd13530">
    <property type="entry name" value="PBP2_peptides_like"/>
    <property type="match status" value="1"/>
</dbReference>
<name>A0ABM9SFK2_9BACL</name>
<evidence type="ECO:0000313" key="8">
    <source>
        <dbReference type="EMBL" id="CAH1200244.1"/>
    </source>
</evidence>
<dbReference type="Proteomes" id="UP000838821">
    <property type="component" value="Unassembled WGS sequence"/>
</dbReference>
<gene>
    <name evidence="8" type="primary">fliY</name>
    <name evidence="8" type="ORF">PAECIP111891_01591</name>
</gene>
<evidence type="ECO:0000256" key="1">
    <source>
        <dbReference type="ARBA" id="ARBA00004196"/>
    </source>
</evidence>
<reference evidence="8" key="1">
    <citation type="submission" date="2022-01" db="EMBL/GenBank/DDBJ databases">
        <authorList>
            <person name="Criscuolo A."/>
        </authorList>
    </citation>
    <scope>NUCLEOTIDE SEQUENCE</scope>
    <source>
        <strain evidence="8">CIP111891</strain>
    </source>
</reference>
<comment type="caution">
    <text evidence="8">The sequence shown here is derived from an EMBL/GenBank/DDBJ whole genome shotgun (WGS) entry which is preliminary data.</text>
</comment>
<feature type="chain" id="PRO_5045940215" evidence="5">
    <location>
        <begin position="27"/>
        <end position="292"/>
    </location>
</feature>
<evidence type="ECO:0000256" key="5">
    <source>
        <dbReference type="SAM" id="SignalP"/>
    </source>
</evidence>
<dbReference type="Pfam" id="PF00497">
    <property type="entry name" value="SBP_bac_3"/>
    <property type="match status" value="1"/>
</dbReference>
<dbReference type="SMART" id="SM00079">
    <property type="entry name" value="PBPe"/>
    <property type="match status" value="1"/>
</dbReference>
<dbReference type="PANTHER" id="PTHR35936">
    <property type="entry name" value="MEMBRANE-BOUND LYTIC MUREIN TRANSGLYCOSYLASE F"/>
    <property type="match status" value="1"/>
</dbReference>
<dbReference type="PANTHER" id="PTHR35936:SF19">
    <property type="entry name" value="AMINO-ACID-BINDING PROTEIN YXEM-RELATED"/>
    <property type="match status" value="1"/>
</dbReference>
<dbReference type="InterPro" id="IPR001320">
    <property type="entry name" value="Iontro_rcpt_C"/>
</dbReference>
<accession>A0ABM9SFK2</accession>
<dbReference type="PROSITE" id="PS51257">
    <property type="entry name" value="PROKAR_LIPOPROTEIN"/>
    <property type="match status" value="1"/>
</dbReference>
<evidence type="ECO:0000256" key="3">
    <source>
        <dbReference type="ARBA" id="ARBA00022729"/>
    </source>
</evidence>
<dbReference type="EMBL" id="CAKMMW010000003">
    <property type="protein sequence ID" value="CAH1200244.1"/>
    <property type="molecule type" value="Genomic_DNA"/>
</dbReference>
<evidence type="ECO:0000259" key="7">
    <source>
        <dbReference type="SMART" id="SM00079"/>
    </source>
</evidence>
<proteinExistence type="inferred from homology"/>
<feature type="signal peptide" evidence="5">
    <location>
        <begin position="1"/>
        <end position="26"/>
    </location>
</feature>
<dbReference type="SMART" id="SM00062">
    <property type="entry name" value="PBPb"/>
    <property type="match status" value="1"/>
</dbReference>
<protein>
    <submittedName>
        <fullName evidence="8">L-cystine-binding protein FliY</fullName>
    </submittedName>
</protein>
<evidence type="ECO:0000256" key="2">
    <source>
        <dbReference type="ARBA" id="ARBA00010333"/>
    </source>
</evidence>
<evidence type="ECO:0000313" key="9">
    <source>
        <dbReference type="Proteomes" id="UP000838821"/>
    </source>
</evidence>
<dbReference type="InterPro" id="IPR001638">
    <property type="entry name" value="Solute-binding_3/MltF_N"/>
</dbReference>